<evidence type="ECO:0000256" key="6">
    <source>
        <dbReference type="ARBA" id="ARBA00022553"/>
    </source>
</evidence>
<name>A0A6C0U6B0_9GAMM</name>
<accession>A0A6C0U6B0</accession>
<dbReference type="PANTHER" id="PTHR43771">
    <property type="entry name" value="PHOSPHOMANNOMUTASE"/>
    <property type="match status" value="1"/>
</dbReference>
<dbReference type="SUPFAM" id="SSF55957">
    <property type="entry name" value="Phosphoglucomutase, C-terminal domain"/>
    <property type="match status" value="1"/>
</dbReference>
<gene>
    <name evidence="15" type="ORF">G3T16_09160</name>
</gene>
<evidence type="ECO:0000313" key="16">
    <source>
        <dbReference type="Proteomes" id="UP000477680"/>
    </source>
</evidence>
<keyword evidence="10" id="KW-1133">Transmembrane helix</keyword>
<feature type="domain" description="Alpha-D-phosphohexomutase alpha/beta/alpha" evidence="12">
    <location>
        <begin position="281"/>
        <end position="406"/>
    </location>
</feature>
<evidence type="ECO:0000256" key="8">
    <source>
        <dbReference type="ARBA" id="ARBA00022842"/>
    </source>
</evidence>
<reference evidence="15 16" key="1">
    <citation type="submission" date="2020-02" db="EMBL/GenBank/DDBJ databases">
        <title>Genome sequencing for Kineobactrum sp. M2.</title>
        <authorList>
            <person name="Park S.-J."/>
        </authorList>
    </citation>
    <scope>NUCLEOTIDE SEQUENCE [LARGE SCALE GENOMIC DNA]</scope>
    <source>
        <strain evidence="15 16">M2</strain>
    </source>
</reference>
<evidence type="ECO:0000313" key="15">
    <source>
        <dbReference type="EMBL" id="QIB67611.1"/>
    </source>
</evidence>
<feature type="domain" description="Alpha-D-phosphohexomutase C-terminal" evidence="11">
    <location>
        <begin position="646"/>
        <end position="716"/>
    </location>
</feature>
<dbReference type="InterPro" id="IPR016055">
    <property type="entry name" value="A-D-PHexomutase_a/b/a-I/II/III"/>
</dbReference>
<dbReference type="InterPro" id="IPR005841">
    <property type="entry name" value="Alpha-D-phosphohexomutase_SF"/>
</dbReference>
<protein>
    <recommendedName>
        <fullName evidence="5">phosphomannomutase</fullName>
        <ecNumber evidence="5">5.4.2.8</ecNumber>
    </recommendedName>
</protein>
<proteinExistence type="inferred from homology"/>
<dbReference type="InterPro" id="IPR005845">
    <property type="entry name" value="A-D-PHexomutase_a/b/a-II"/>
</dbReference>
<keyword evidence="8" id="KW-0460">Magnesium</keyword>
<feature type="domain" description="Alpha-D-phosphohexomutase alpha/beta/alpha" evidence="14">
    <location>
        <begin position="529"/>
        <end position="636"/>
    </location>
</feature>
<dbReference type="CDD" id="cd03089">
    <property type="entry name" value="PMM_PGM"/>
    <property type="match status" value="1"/>
</dbReference>
<evidence type="ECO:0000256" key="2">
    <source>
        <dbReference type="ARBA" id="ARBA00001946"/>
    </source>
</evidence>
<evidence type="ECO:0000256" key="9">
    <source>
        <dbReference type="ARBA" id="ARBA00023235"/>
    </source>
</evidence>
<feature type="domain" description="Alpha-D-phosphohexomutase alpha/beta/alpha" evidence="13">
    <location>
        <begin position="427"/>
        <end position="523"/>
    </location>
</feature>
<keyword evidence="9" id="KW-0413">Isomerase</keyword>
<dbReference type="Pfam" id="PF02879">
    <property type="entry name" value="PGM_PMM_II"/>
    <property type="match status" value="1"/>
</dbReference>
<evidence type="ECO:0000259" key="11">
    <source>
        <dbReference type="Pfam" id="PF00408"/>
    </source>
</evidence>
<dbReference type="EMBL" id="CP048711">
    <property type="protein sequence ID" value="QIB67611.1"/>
    <property type="molecule type" value="Genomic_DNA"/>
</dbReference>
<dbReference type="PRINTS" id="PR00509">
    <property type="entry name" value="PGMPMM"/>
</dbReference>
<comment type="cofactor">
    <cofactor evidence="2">
        <name>Mg(2+)</name>
        <dbReference type="ChEBI" id="CHEBI:18420"/>
    </cofactor>
</comment>
<organism evidence="15 16">
    <name type="scientific">Kineobactrum salinum</name>
    <dbReference type="NCBI Taxonomy" id="2708301"/>
    <lineage>
        <taxon>Bacteria</taxon>
        <taxon>Pseudomonadati</taxon>
        <taxon>Pseudomonadota</taxon>
        <taxon>Gammaproteobacteria</taxon>
        <taxon>Cellvibrionales</taxon>
        <taxon>Halieaceae</taxon>
        <taxon>Kineobactrum</taxon>
    </lineage>
</organism>
<dbReference type="Pfam" id="PF02878">
    <property type="entry name" value="PGM_PMM_I"/>
    <property type="match status" value="1"/>
</dbReference>
<dbReference type="Proteomes" id="UP000477680">
    <property type="component" value="Chromosome"/>
</dbReference>
<dbReference type="Gene3D" id="3.40.120.10">
    <property type="entry name" value="Alpha-D-Glucose-1,6-Bisphosphate, subunit A, domain 3"/>
    <property type="match status" value="3"/>
</dbReference>
<dbReference type="GO" id="GO:0004615">
    <property type="term" value="F:phosphomannomutase activity"/>
    <property type="evidence" value="ECO:0007669"/>
    <property type="project" value="UniProtKB-EC"/>
</dbReference>
<keyword evidence="10" id="KW-0472">Membrane</keyword>
<dbReference type="InterPro" id="IPR016066">
    <property type="entry name" value="A-D-PHexomutase_CS"/>
</dbReference>
<dbReference type="Gene3D" id="3.30.310.50">
    <property type="entry name" value="Alpha-D-phosphohexomutase, C-terminal domain"/>
    <property type="match status" value="1"/>
</dbReference>
<comment type="catalytic activity">
    <reaction evidence="1">
        <text>alpha-D-mannose 1-phosphate = D-mannose 6-phosphate</text>
        <dbReference type="Rhea" id="RHEA:11140"/>
        <dbReference type="ChEBI" id="CHEBI:58409"/>
        <dbReference type="ChEBI" id="CHEBI:58735"/>
        <dbReference type="EC" id="5.4.2.8"/>
    </reaction>
</comment>
<evidence type="ECO:0000256" key="3">
    <source>
        <dbReference type="ARBA" id="ARBA00004699"/>
    </source>
</evidence>
<dbReference type="InterPro" id="IPR005843">
    <property type="entry name" value="A-D-PHexomutase_C"/>
</dbReference>
<evidence type="ECO:0000256" key="5">
    <source>
        <dbReference type="ARBA" id="ARBA00012730"/>
    </source>
</evidence>
<dbReference type="PROSITE" id="PS00710">
    <property type="entry name" value="PGM_PMM"/>
    <property type="match status" value="1"/>
</dbReference>
<evidence type="ECO:0000259" key="13">
    <source>
        <dbReference type="Pfam" id="PF02879"/>
    </source>
</evidence>
<keyword evidence="7" id="KW-0479">Metal-binding</keyword>
<dbReference type="AlphaFoldDB" id="A0A6C0U6B0"/>
<dbReference type="GO" id="GO:0000287">
    <property type="term" value="F:magnesium ion binding"/>
    <property type="evidence" value="ECO:0007669"/>
    <property type="project" value="InterPro"/>
</dbReference>
<dbReference type="InterPro" id="IPR005846">
    <property type="entry name" value="A-D-PHexomutase_a/b/a-III"/>
</dbReference>
<dbReference type="InterPro" id="IPR036900">
    <property type="entry name" value="A-D-PHexomutase_C_sf"/>
</dbReference>
<dbReference type="SUPFAM" id="SSF53738">
    <property type="entry name" value="Phosphoglucomutase, first 3 domains"/>
    <property type="match status" value="3"/>
</dbReference>
<evidence type="ECO:0000256" key="4">
    <source>
        <dbReference type="ARBA" id="ARBA00010231"/>
    </source>
</evidence>
<dbReference type="InterPro" id="IPR005844">
    <property type="entry name" value="A-D-PHexomutase_a/b/a-I"/>
</dbReference>
<evidence type="ECO:0000256" key="10">
    <source>
        <dbReference type="SAM" id="Phobius"/>
    </source>
</evidence>
<dbReference type="PANTHER" id="PTHR43771:SF2">
    <property type="entry name" value="PHOSPHOMANNOMUTASE_PHOSPHOGLUCOMUTASE"/>
    <property type="match status" value="1"/>
</dbReference>
<evidence type="ECO:0000256" key="1">
    <source>
        <dbReference type="ARBA" id="ARBA00000586"/>
    </source>
</evidence>
<sequence length="731" mass="78526">MGTATLSEGSHGLRNHIEVDLVRRAADGQEPEPESYLLGEEVYSSFAELITSDDPGSRRAVILATLGAEALTAGLRLVDNSIGEVTLQQLYGSDGNDVLRLGQASAEGAAYRATAAVPGTSWQVSFTPSQTLLQRLTISSLPLHLALLLALAGVLAGLLLVALWLPRLLTWDVERILSDARLKSRLHLTFPPLVPLGRLLRRLYTGSLPFEADVTAASAPLSDPPEILTDHHLTDPLFQNTSMLDEEDAGSAAEHFLELELEEDSSDGTGPGASQVLAAHIFRAYDVRGHAETELNDSAVGLIGRALGTLAAEKNEAALLVACDGRHSSPRIRQALVQALLETGRNVIDIGIVPTPLLYFATRHLNCSSGVMITGSHNPAADNGLKIILKGHTMAASVIQRLRECALEGNFCQGEGRLTETDILPAYIDEVVGDIAIPVPLKLVIDAGNGATSEIAPRLFTEMGCEVVPLYCTLDGSFPNRPPDTSREENLSDLVAAVTREQADFGVAFDGDGDRLAVVSGSGEVLRTDLLLMIFAEDVVARNPGTDVVFDVKCSRNLARVITKHGGRPVLWKTGHAFMKEKMAETGALLGGEFSGHIFFGERWYGFDDGMYAAARLAEIISNMGETLTALVAALPASTSTPEILIPVPESKKFALVRRFIEQASFPDGKINTLDGIRVDFNYGWGLLRASNTGPALTARFEASDPQSLQAIMNNFRSQLAEIEPELELTF</sequence>
<comment type="similarity">
    <text evidence="4">Belongs to the phosphohexose mutase family.</text>
</comment>
<evidence type="ECO:0000259" key="14">
    <source>
        <dbReference type="Pfam" id="PF02880"/>
    </source>
</evidence>
<comment type="pathway">
    <text evidence="3">Nucleotide-sugar biosynthesis; GDP-alpha-D-mannose biosynthesis; alpha-D-mannose 1-phosphate from D-fructose 6-phosphate: step 2/2.</text>
</comment>
<dbReference type="EC" id="5.4.2.8" evidence="5"/>
<keyword evidence="16" id="KW-1185">Reference proteome</keyword>
<dbReference type="Pfam" id="PF02880">
    <property type="entry name" value="PGM_PMM_III"/>
    <property type="match status" value="1"/>
</dbReference>
<dbReference type="Pfam" id="PF00408">
    <property type="entry name" value="PGM_PMM_IV"/>
    <property type="match status" value="1"/>
</dbReference>
<dbReference type="GO" id="GO:0005975">
    <property type="term" value="P:carbohydrate metabolic process"/>
    <property type="evidence" value="ECO:0007669"/>
    <property type="project" value="InterPro"/>
</dbReference>
<evidence type="ECO:0000256" key="7">
    <source>
        <dbReference type="ARBA" id="ARBA00022723"/>
    </source>
</evidence>
<keyword evidence="10" id="KW-0812">Transmembrane</keyword>
<dbReference type="KEGG" id="kim:G3T16_09160"/>
<evidence type="ECO:0000259" key="12">
    <source>
        <dbReference type="Pfam" id="PF02878"/>
    </source>
</evidence>
<feature type="transmembrane region" description="Helical" evidence="10">
    <location>
        <begin position="145"/>
        <end position="165"/>
    </location>
</feature>
<keyword evidence="6" id="KW-0597">Phosphoprotein</keyword>